<dbReference type="RefSeq" id="WP_377772479.1">
    <property type="nucleotide sequence ID" value="NZ_JBHUHO010000030.1"/>
</dbReference>
<accession>A0ABW4YL13</accession>
<organism evidence="1 2">
    <name type="scientific">Paenibacillus yanchengensis</name>
    <dbReference type="NCBI Taxonomy" id="2035833"/>
    <lineage>
        <taxon>Bacteria</taxon>
        <taxon>Bacillati</taxon>
        <taxon>Bacillota</taxon>
        <taxon>Bacilli</taxon>
        <taxon>Bacillales</taxon>
        <taxon>Paenibacillaceae</taxon>
        <taxon>Paenibacillus</taxon>
    </lineage>
</organism>
<dbReference type="Proteomes" id="UP001597362">
    <property type="component" value="Unassembled WGS sequence"/>
</dbReference>
<protein>
    <submittedName>
        <fullName evidence="1">Uncharacterized protein</fullName>
    </submittedName>
</protein>
<keyword evidence="2" id="KW-1185">Reference proteome</keyword>
<name>A0ABW4YL13_9BACL</name>
<evidence type="ECO:0000313" key="2">
    <source>
        <dbReference type="Proteomes" id="UP001597362"/>
    </source>
</evidence>
<gene>
    <name evidence="1" type="ORF">ACFSJH_11650</name>
</gene>
<evidence type="ECO:0000313" key="1">
    <source>
        <dbReference type="EMBL" id="MFD2116376.1"/>
    </source>
</evidence>
<proteinExistence type="predicted"/>
<comment type="caution">
    <text evidence="1">The sequence shown here is derived from an EMBL/GenBank/DDBJ whole genome shotgun (WGS) entry which is preliminary data.</text>
</comment>
<reference evidence="2" key="1">
    <citation type="journal article" date="2019" name="Int. J. Syst. Evol. Microbiol.">
        <title>The Global Catalogue of Microorganisms (GCM) 10K type strain sequencing project: providing services to taxonomists for standard genome sequencing and annotation.</title>
        <authorList>
            <consortium name="The Broad Institute Genomics Platform"/>
            <consortium name="The Broad Institute Genome Sequencing Center for Infectious Disease"/>
            <person name="Wu L."/>
            <person name="Ma J."/>
        </authorList>
    </citation>
    <scope>NUCLEOTIDE SEQUENCE [LARGE SCALE GENOMIC DNA]</scope>
    <source>
        <strain evidence="2">GH52</strain>
    </source>
</reference>
<dbReference type="EMBL" id="JBHUHO010000030">
    <property type="protein sequence ID" value="MFD2116376.1"/>
    <property type="molecule type" value="Genomic_DNA"/>
</dbReference>
<sequence length="70" mass="8647">MLDPIYDDYGVPLCRSGVSERIWGLYHQDLELFKQEVRKYFERGYPGWTVVRVNYKHRIIWLRDDRRRSV</sequence>